<dbReference type="Gene3D" id="3.40.50.10140">
    <property type="entry name" value="Toll/interleukin-1 receptor homology (TIR) domain"/>
    <property type="match status" value="1"/>
</dbReference>
<dbReference type="PRINTS" id="PR00364">
    <property type="entry name" value="DISEASERSIST"/>
</dbReference>
<protein>
    <submittedName>
        <fullName evidence="6">Uncharacterized protein</fullName>
    </submittedName>
</protein>
<evidence type="ECO:0000313" key="6">
    <source>
        <dbReference type="EMBL" id="KAK4766169.1"/>
    </source>
</evidence>
<dbReference type="SUPFAM" id="SSF52200">
    <property type="entry name" value="Toll/Interleukin receptor TIR domain"/>
    <property type="match status" value="1"/>
</dbReference>
<evidence type="ECO:0000259" key="4">
    <source>
        <dbReference type="PROSITE" id="PS50104"/>
    </source>
</evidence>
<dbReference type="SMART" id="SM00915">
    <property type="entry name" value="Jacalin"/>
    <property type="match status" value="4"/>
</dbReference>
<dbReference type="InterPro" id="IPR035897">
    <property type="entry name" value="Toll_tir_struct_dom_sf"/>
</dbReference>
<evidence type="ECO:0000256" key="3">
    <source>
        <dbReference type="ARBA" id="ARBA00023027"/>
    </source>
</evidence>
<dbReference type="GO" id="GO:0007165">
    <property type="term" value="P:signal transduction"/>
    <property type="evidence" value="ECO:0007669"/>
    <property type="project" value="InterPro"/>
</dbReference>
<dbReference type="FunFam" id="2.100.10.30:FF:000001">
    <property type="entry name" value="Jacalin-related lectin 33"/>
    <property type="match status" value="1"/>
</dbReference>
<dbReference type="FunFam" id="3.40.50.10140:FF:000007">
    <property type="entry name" value="Disease resistance protein (TIR-NBS-LRR class)"/>
    <property type="match status" value="1"/>
</dbReference>
<dbReference type="Gene3D" id="2.100.10.30">
    <property type="entry name" value="Jacalin-like lectin domain"/>
    <property type="match status" value="4"/>
</dbReference>
<comment type="similarity">
    <text evidence="1">Belongs to the jacalin lectin family.</text>
</comment>
<dbReference type="Proteomes" id="UP001345219">
    <property type="component" value="Chromosome 7"/>
</dbReference>
<sequence>MGSSSQSPLDTRPDWKHDVFVSYRGEDMRRGFASHLFHALEQADIRCFRDIERQERGQVVDPMLIKAIRDSRIAIIIFSTNYADSNWCIKEVVEILECNKLYKEHGHEVIPIFYDVEPSEVRRQTGKFGKGFKRCQAKDTYEREWWSAKLKEAGNISSWHLDNDPRDEAEFVALFVQDLSNRVFYFRSPYYTNNIVGIDQDVESLISLLDIESDDVRVIGVYGMEGIGKTVVAKAICNRLYRKFQGVSFLESIQHADDEQKLVKLQKQLLQDVLKKRQVMLLSDRRNGNISMIRNGLYDKKILLVLDGLDKKEQAYSVTGEHDFLGAGSRILITTRNRQLLDDLGITDEKKYMVSGLNARDSLQLFCHHAFAQGNPRAGYEELSRNLAHYVGGIPLAIETFGVYLASVSPLYPFKRVGPYGGSGNPFDDNARTFVRKINIVIERVIQTIIVEYDHDGSLVRSGYHGGIYERNGTRYTFVLDYPEEFLISISGYIAENFGFRVIRSLRFQSNKRLYGPFGDETGTFFAFPTVDDGRIVGLFGNCDTSFVDSIGAYFGSIPLPHPHPFTTSVVIDGEGEPWDDKKHMDIRQIDVVVSASMVESISVLYDNYGHPLGPFIHGNATAGGQNYTVKLDYPFEYLTSISGYMGIVSGKLRVCSLTFRSNWGKEYGPFGPKVGMHFPYQWLGGKIVGFFGTVEDSHLESIKAHLEPVSHIHPLKDAGPFGGERGNCWDDGRSCGNIREIVITWDGFIRSIKCVYEKDGLIREGIKHGGSDGSNETVIKLNRPDEYISMMSGYYGQVNGATLVINLTFISNIRTHGPFGGGNNLTHTYFRTPWNIGMINGFYGRGGNSVNAIGAHFVPIYHRLPLKMIGPFGDDSRDQWDDGKHSGIRQINISYGQIIDSISCTYDDNGDAAEGSKHGGGGPVAKDFKLDYPNEYVSSISGHIGQLANNMCIRSLTFKTNKKRTFGPFGSETGTPFFIESNTCKIVGLFGSSSIYLHSIGAHMEVLPDNQQQMD</sequence>
<dbReference type="PROSITE" id="PS50104">
    <property type="entry name" value="TIR"/>
    <property type="match status" value="1"/>
</dbReference>
<dbReference type="Pfam" id="PF00931">
    <property type="entry name" value="NB-ARC"/>
    <property type="match status" value="1"/>
</dbReference>
<dbReference type="SMART" id="SM00255">
    <property type="entry name" value="TIR"/>
    <property type="match status" value="1"/>
</dbReference>
<proteinExistence type="inferred from homology"/>
<feature type="domain" description="Jacalin-type lectin" evidence="5">
    <location>
        <begin position="411"/>
        <end position="557"/>
    </location>
</feature>
<dbReference type="Gene3D" id="3.40.50.300">
    <property type="entry name" value="P-loop containing nucleotide triphosphate hydrolases"/>
    <property type="match status" value="1"/>
</dbReference>
<dbReference type="CDD" id="cd09612">
    <property type="entry name" value="Jacalin"/>
    <property type="match status" value="4"/>
</dbReference>
<accession>A0AAN7KJ66</accession>
<reference evidence="6 7" key="1">
    <citation type="journal article" date="2023" name="Hortic Res">
        <title>Pangenome of water caltrop reveals structural variations and asymmetric subgenome divergence after allopolyploidization.</title>
        <authorList>
            <person name="Zhang X."/>
            <person name="Chen Y."/>
            <person name="Wang L."/>
            <person name="Yuan Y."/>
            <person name="Fang M."/>
            <person name="Shi L."/>
            <person name="Lu R."/>
            <person name="Comes H.P."/>
            <person name="Ma Y."/>
            <person name="Chen Y."/>
            <person name="Huang G."/>
            <person name="Zhou Y."/>
            <person name="Zheng Z."/>
            <person name="Qiu Y."/>
        </authorList>
    </citation>
    <scope>NUCLEOTIDE SEQUENCE [LARGE SCALE GENOMIC DNA]</scope>
    <source>
        <tissue evidence="6">Roots</tissue>
    </source>
</reference>
<dbReference type="PANTHER" id="PTHR47293:SF15">
    <property type="entry name" value="JACALIN-RELATED LECTIN 19"/>
    <property type="match status" value="1"/>
</dbReference>
<evidence type="ECO:0000256" key="1">
    <source>
        <dbReference type="ARBA" id="ARBA00006568"/>
    </source>
</evidence>
<dbReference type="InterPro" id="IPR033734">
    <property type="entry name" value="Jacalin-like_lectin_dom_plant"/>
</dbReference>
<dbReference type="AlphaFoldDB" id="A0AAN7KJ66"/>
<feature type="domain" description="Jacalin-type lectin" evidence="5">
    <location>
        <begin position="565"/>
        <end position="709"/>
    </location>
</feature>
<evidence type="ECO:0000259" key="5">
    <source>
        <dbReference type="PROSITE" id="PS51752"/>
    </source>
</evidence>
<keyword evidence="7" id="KW-1185">Reference proteome</keyword>
<gene>
    <name evidence="6" type="ORF">SAY87_007811</name>
</gene>
<dbReference type="PROSITE" id="PS51752">
    <property type="entry name" value="JACALIN_LECTIN"/>
    <property type="match status" value="4"/>
</dbReference>
<dbReference type="Gene3D" id="1.10.8.430">
    <property type="entry name" value="Helical domain of apoptotic protease-activating factors"/>
    <property type="match status" value="1"/>
</dbReference>
<dbReference type="SUPFAM" id="SSF52540">
    <property type="entry name" value="P-loop containing nucleoside triphosphate hydrolases"/>
    <property type="match status" value="1"/>
</dbReference>
<dbReference type="InterPro" id="IPR002182">
    <property type="entry name" value="NB-ARC"/>
</dbReference>
<comment type="caution">
    <text evidence="6">The sequence shown here is derived from an EMBL/GenBank/DDBJ whole genome shotgun (WGS) entry which is preliminary data.</text>
</comment>
<evidence type="ECO:0000256" key="2">
    <source>
        <dbReference type="ARBA" id="ARBA00022734"/>
    </source>
</evidence>
<organism evidence="6 7">
    <name type="scientific">Trapa incisa</name>
    <dbReference type="NCBI Taxonomy" id="236973"/>
    <lineage>
        <taxon>Eukaryota</taxon>
        <taxon>Viridiplantae</taxon>
        <taxon>Streptophyta</taxon>
        <taxon>Embryophyta</taxon>
        <taxon>Tracheophyta</taxon>
        <taxon>Spermatophyta</taxon>
        <taxon>Magnoliopsida</taxon>
        <taxon>eudicotyledons</taxon>
        <taxon>Gunneridae</taxon>
        <taxon>Pentapetalae</taxon>
        <taxon>rosids</taxon>
        <taxon>malvids</taxon>
        <taxon>Myrtales</taxon>
        <taxon>Lythraceae</taxon>
        <taxon>Trapa</taxon>
    </lineage>
</organism>
<keyword evidence="2" id="KW-0430">Lectin</keyword>
<feature type="domain" description="TIR" evidence="4">
    <location>
        <begin position="15"/>
        <end position="183"/>
    </location>
</feature>
<dbReference type="SUPFAM" id="SSF51101">
    <property type="entry name" value="Mannose-binding lectins"/>
    <property type="match status" value="4"/>
</dbReference>
<name>A0AAN7KJ66_9MYRT</name>
<dbReference type="GO" id="GO:0043531">
    <property type="term" value="F:ADP binding"/>
    <property type="evidence" value="ECO:0007669"/>
    <property type="project" value="InterPro"/>
</dbReference>
<keyword evidence="3" id="KW-0520">NAD</keyword>
<dbReference type="PANTHER" id="PTHR47293">
    <property type="entry name" value="JACALIN-RELATED LECTIN 3"/>
    <property type="match status" value="1"/>
</dbReference>
<dbReference type="Pfam" id="PF01582">
    <property type="entry name" value="TIR"/>
    <property type="match status" value="1"/>
</dbReference>
<dbReference type="EMBL" id="JAXIOK010000007">
    <property type="protein sequence ID" value="KAK4766169.1"/>
    <property type="molecule type" value="Genomic_DNA"/>
</dbReference>
<dbReference type="GO" id="GO:0030246">
    <property type="term" value="F:carbohydrate binding"/>
    <property type="evidence" value="ECO:0007669"/>
    <property type="project" value="UniProtKB-KW"/>
</dbReference>
<dbReference type="InterPro" id="IPR042197">
    <property type="entry name" value="Apaf_helical"/>
</dbReference>
<dbReference type="InterPro" id="IPR036404">
    <property type="entry name" value="Jacalin-like_lectin_dom_sf"/>
</dbReference>
<feature type="domain" description="Jacalin-type lectin" evidence="5">
    <location>
        <begin position="716"/>
        <end position="860"/>
    </location>
</feature>
<dbReference type="InterPro" id="IPR001229">
    <property type="entry name" value="Jacalin-like_lectin_dom"/>
</dbReference>
<dbReference type="Pfam" id="PF01419">
    <property type="entry name" value="Jacalin"/>
    <property type="match status" value="4"/>
</dbReference>
<dbReference type="InterPro" id="IPR027417">
    <property type="entry name" value="P-loop_NTPase"/>
</dbReference>
<feature type="domain" description="Jacalin-type lectin" evidence="5">
    <location>
        <begin position="867"/>
        <end position="1007"/>
    </location>
</feature>
<dbReference type="InterPro" id="IPR000157">
    <property type="entry name" value="TIR_dom"/>
</dbReference>
<evidence type="ECO:0000313" key="7">
    <source>
        <dbReference type="Proteomes" id="UP001345219"/>
    </source>
</evidence>